<comment type="similarity">
    <text evidence="2 10 12">Belongs to the TonB-dependent receptor family.</text>
</comment>
<comment type="subcellular location">
    <subcellularLocation>
        <location evidence="1 10">Cell outer membrane</location>
        <topology evidence="1 10">Multi-pass membrane protein</topology>
    </subcellularLocation>
</comment>
<evidence type="ECO:0000256" key="5">
    <source>
        <dbReference type="ARBA" id="ARBA00022692"/>
    </source>
</evidence>
<dbReference type="SUPFAM" id="SSF56935">
    <property type="entry name" value="Porins"/>
    <property type="match status" value="1"/>
</dbReference>
<keyword evidence="5 10" id="KW-0812">Transmembrane</keyword>
<dbReference type="PANTHER" id="PTHR30069:SF41">
    <property type="entry name" value="HEME_HEMOPEXIN UTILIZATION PROTEIN C"/>
    <property type="match status" value="1"/>
</dbReference>
<evidence type="ECO:0000259" key="16">
    <source>
        <dbReference type="Pfam" id="PF07715"/>
    </source>
</evidence>
<dbReference type="GO" id="GO:0015344">
    <property type="term" value="F:siderophore uptake transmembrane transporter activity"/>
    <property type="evidence" value="ECO:0007669"/>
    <property type="project" value="TreeGrafter"/>
</dbReference>
<evidence type="ECO:0000256" key="14">
    <source>
        <dbReference type="SAM" id="SignalP"/>
    </source>
</evidence>
<keyword evidence="7 12" id="KW-0798">TonB box</keyword>
<feature type="domain" description="TonB-dependent receptor-like beta-barrel" evidence="15">
    <location>
        <begin position="259"/>
        <end position="662"/>
    </location>
</feature>
<accession>A0A0M2R873</accession>
<dbReference type="InterPro" id="IPR011276">
    <property type="entry name" value="TonB_haem/Hb_rcpt"/>
</dbReference>
<dbReference type="InterPro" id="IPR000531">
    <property type="entry name" value="Beta-barrel_TonB"/>
</dbReference>
<evidence type="ECO:0000313" key="17">
    <source>
        <dbReference type="EMBL" id="KKJ75733.1"/>
    </source>
</evidence>
<gene>
    <name evidence="17" type="ORF">WH95_16795</name>
</gene>
<keyword evidence="4 10" id="KW-1134">Transmembrane beta strand</keyword>
<organism evidence="17 18">
    <name type="scientific">Kiloniella litopenaei</name>
    <dbReference type="NCBI Taxonomy" id="1549748"/>
    <lineage>
        <taxon>Bacteria</taxon>
        <taxon>Pseudomonadati</taxon>
        <taxon>Pseudomonadota</taxon>
        <taxon>Alphaproteobacteria</taxon>
        <taxon>Rhodospirillales</taxon>
        <taxon>Kiloniellaceae</taxon>
        <taxon>Kiloniella</taxon>
    </lineage>
</organism>
<keyword evidence="18" id="KW-1185">Reference proteome</keyword>
<dbReference type="AlphaFoldDB" id="A0A0M2R873"/>
<feature type="signal peptide" evidence="14">
    <location>
        <begin position="1"/>
        <end position="25"/>
    </location>
</feature>
<evidence type="ECO:0000256" key="7">
    <source>
        <dbReference type="ARBA" id="ARBA00023077"/>
    </source>
</evidence>
<dbReference type="InterPro" id="IPR010949">
    <property type="entry name" value="TonB_Hb/transfer/lactofer_rcpt"/>
</dbReference>
<dbReference type="InterPro" id="IPR010917">
    <property type="entry name" value="TonB_rcpt_CS"/>
</dbReference>
<feature type="chain" id="PRO_5005640534" evidence="14">
    <location>
        <begin position="26"/>
        <end position="689"/>
    </location>
</feature>
<comment type="caution">
    <text evidence="17">The sequence shown here is derived from an EMBL/GenBank/DDBJ whole genome shotgun (WGS) entry which is preliminary data.</text>
</comment>
<evidence type="ECO:0000256" key="12">
    <source>
        <dbReference type="RuleBase" id="RU003357"/>
    </source>
</evidence>
<evidence type="ECO:0000256" key="2">
    <source>
        <dbReference type="ARBA" id="ARBA00009810"/>
    </source>
</evidence>
<dbReference type="PROSITE" id="PS52016">
    <property type="entry name" value="TONB_DEPENDENT_REC_3"/>
    <property type="match status" value="1"/>
</dbReference>
<dbReference type="Pfam" id="PF00593">
    <property type="entry name" value="TonB_dep_Rec_b-barrel"/>
    <property type="match status" value="1"/>
</dbReference>
<dbReference type="InterPro" id="IPR012910">
    <property type="entry name" value="Plug_dom"/>
</dbReference>
<dbReference type="InterPro" id="IPR036942">
    <property type="entry name" value="Beta-barrel_TonB_sf"/>
</dbReference>
<evidence type="ECO:0000256" key="3">
    <source>
        <dbReference type="ARBA" id="ARBA00022448"/>
    </source>
</evidence>
<evidence type="ECO:0000313" key="18">
    <source>
        <dbReference type="Proteomes" id="UP000034491"/>
    </source>
</evidence>
<dbReference type="Gene3D" id="2.170.130.10">
    <property type="entry name" value="TonB-dependent receptor, plug domain"/>
    <property type="match status" value="1"/>
</dbReference>
<dbReference type="NCBIfam" id="TIGR01786">
    <property type="entry name" value="TonB-hemlactrns"/>
    <property type="match status" value="1"/>
</dbReference>
<evidence type="ECO:0000256" key="10">
    <source>
        <dbReference type="PROSITE-ProRule" id="PRU01360"/>
    </source>
</evidence>
<evidence type="ECO:0000256" key="4">
    <source>
        <dbReference type="ARBA" id="ARBA00022452"/>
    </source>
</evidence>
<keyword evidence="6 14" id="KW-0732">Signal</keyword>
<evidence type="ECO:0000256" key="13">
    <source>
        <dbReference type="SAM" id="MobiDB-lite"/>
    </source>
</evidence>
<dbReference type="NCBIfam" id="TIGR01785">
    <property type="entry name" value="TonB-hemin"/>
    <property type="match status" value="1"/>
</dbReference>
<dbReference type="RefSeq" id="WP_046509471.1">
    <property type="nucleotide sequence ID" value="NZ_LANI01000027.1"/>
</dbReference>
<dbReference type="Proteomes" id="UP000034491">
    <property type="component" value="Unassembled WGS sequence"/>
</dbReference>
<keyword evidence="8 10" id="KW-0472">Membrane</keyword>
<dbReference type="GO" id="GO:0015232">
    <property type="term" value="F:heme transmembrane transporter activity"/>
    <property type="evidence" value="ECO:0007669"/>
    <property type="project" value="InterPro"/>
</dbReference>
<proteinExistence type="inferred from homology"/>
<evidence type="ECO:0000256" key="1">
    <source>
        <dbReference type="ARBA" id="ARBA00004571"/>
    </source>
</evidence>
<dbReference type="STRING" id="1549748.WH95_16795"/>
<dbReference type="PANTHER" id="PTHR30069">
    <property type="entry name" value="TONB-DEPENDENT OUTER MEMBRANE RECEPTOR"/>
    <property type="match status" value="1"/>
</dbReference>
<keyword evidence="9 10" id="KW-0998">Cell outer membrane</keyword>
<feature type="domain" description="TonB-dependent receptor plug" evidence="16">
    <location>
        <begin position="71"/>
        <end position="173"/>
    </location>
</feature>
<name>A0A0M2R873_9PROT</name>
<keyword evidence="3 10" id="KW-0813">Transport</keyword>
<dbReference type="InterPro" id="IPR037066">
    <property type="entry name" value="Plug_dom_sf"/>
</dbReference>
<dbReference type="CDD" id="cd01347">
    <property type="entry name" value="ligand_gated_channel"/>
    <property type="match status" value="1"/>
</dbReference>
<dbReference type="PROSITE" id="PS01156">
    <property type="entry name" value="TONB_DEPENDENT_REC_2"/>
    <property type="match status" value="1"/>
</dbReference>
<reference evidence="17 18" key="1">
    <citation type="submission" date="2015-03" db="EMBL/GenBank/DDBJ databases">
        <title>Genome sequence of Kiloniella sp. P1-1, isolated from the gut microflora of Pacific white shrimp, Penaeus vannamei.</title>
        <authorList>
            <person name="Shao Z."/>
            <person name="Wang L."/>
            <person name="Li X."/>
        </authorList>
    </citation>
    <scope>NUCLEOTIDE SEQUENCE [LARGE SCALE GENOMIC DNA]</scope>
    <source>
        <strain evidence="17 18">P1-1</strain>
    </source>
</reference>
<evidence type="ECO:0000256" key="8">
    <source>
        <dbReference type="ARBA" id="ARBA00023136"/>
    </source>
</evidence>
<sequence length="689" mass="75334">MQYKSFKGLLLASAALTLLSTPLKAQDNTTETGTETEKPPQQSAQKLAGPKIQTLDAISVTASRTEKLAIDSPASISIVTEQEIERRQAETVHDLLKDLPSVELEGGTRHTVIKPSIRGLGGQRVVTRIDGARQNFNAGHKGGLFVDPTLLKQVEVLRGPASTIHGTGALGGVVAFETKSADDYLEADEKYGAQISTGFSTVDNGVHGNITGYARPMDNIDLMASVTRRKTDDYNAGDGKKRAYTDDDLVSGLIKGGIDIADFHRIGLSYRLYRDDHNLPATPDGLSTSSIVERKSKEDSFVFDYSYDNPDNQWFDTSIKAYYDTTDIDEVRISDRRHQERTLETLGLEGFNTSYLSLHENAELAVTIGGEIFQDTQEGESNGAPIGGYPDAERNIYGVYLDNTLTLFEDLELTAGIRYDSYSLEADGQEDSEETSTSPRFAVSYQVLPFLQPYVSYAEAFRAPSLGETYASGLHFPGGGPIPNNFFVANPDLKPETAKTWEIGTNIKQDGLFMEDDSLRAKVSYFRNNVDDFIELDVDVSGGTTTSSNVTKARIQGFEAEIHYDTPTVYGSLSGSRIRGKNTDTSEALSGIAGDKAALMLGYHFQSINLDVGGRALAVREQKRVPNGNDEIDGYATFDVFTSWDADDYVPGLKINAGIDNILDKNYRRGAAVLDEPGRNFKVTASLKF</sequence>
<dbReference type="OrthoDB" id="9796221at2"/>
<dbReference type="InterPro" id="IPR039426">
    <property type="entry name" value="TonB-dep_rcpt-like"/>
</dbReference>
<evidence type="ECO:0000256" key="6">
    <source>
        <dbReference type="ARBA" id="ARBA00022729"/>
    </source>
</evidence>
<evidence type="ECO:0000256" key="11">
    <source>
        <dbReference type="PROSITE-ProRule" id="PRU10144"/>
    </source>
</evidence>
<dbReference type="EMBL" id="LANI01000027">
    <property type="protein sequence ID" value="KKJ75733.1"/>
    <property type="molecule type" value="Genomic_DNA"/>
</dbReference>
<dbReference type="Pfam" id="PF07715">
    <property type="entry name" value="Plug"/>
    <property type="match status" value="1"/>
</dbReference>
<evidence type="ECO:0000259" key="15">
    <source>
        <dbReference type="Pfam" id="PF00593"/>
    </source>
</evidence>
<feature type="short sequence motif" description="TonB C-terminal box" evidence="11">
    <location>
        <begin position="672"/>
        <end position="689"/>
    </location>
</feature>
<feature type="region of interest" description="Disordered" evidence="13">
    <location>
        <begin position="25"/>
        <end position="47"/>
    </location>
</feature>
<protein>
    <submittedName>
        <fullName evidence="17">Hemoglobin</fullName>
    </submittedName>
</protein>
<evidence type="ECO:0000256" key="9">
    <source>
        <dbReference type="ARBA" id="ARBA00023237"/>
    </source>
</evidence>
<dbReference type="Gene3D" id="2.40.170.20">
    <property type="entry name" value="TonB-dependent receptor, beta-barrel domain"/>
    <property type="match status" value="1"/>
</dbReference>
<dbReference type="GO" id="GO:0044718">
    <property type="term" value="P:siderophore transmembrane transport"/>
    <property type="evidence" value="ECO:0007669"/>
    <property type="project" value="TreeGrafter"/>
</dbReference>
<dbReference type="GO" id="GO:0009279">
    <property type="term" value="C:cell outer membrane"/>
    <property type="evidence" value="ECO:0007669"/>
    <property type="project" value="UniProtKB-SubCell"/>
</dbReference>